<dbReference type="EMBL" id="JAGHQM010001333">
    <property type="protein sequence ID" value="KAH0555842.1"/>
    <property type="molecule type" value="Genomic_DNA"/>
</dbReference>
<keyword evidence="5 7" id="KW-0472">Membrane</keyword>
<comment type="caution">
    <text evidence="9">The sequence shown here is derived from an EMBL/GenBank/DDBJ whole genome shotgun (WGS) entry which is preliminary data.</text>
</comment>
<gene>
    <name evidence="9" type="ORF">GP486_006212</name>
</gene>
<sequence>MNSPGPQGNLEPPNYSFVNLEDNERREIDNPLARQEPAQIRHDARRFAHRHFPREGLSKLFVKAALVARDPLSFESVEGLTTKERDTLSKETTTSFWAQPKGLRVTTITLCVAAIIQGWNQTGSNGANLNWPTAFGLADRKGQLNDTKATWIFAAVNAVTYFAASLVGCWLSDPLNEFAYGRRGAIFLSGLFCLASVIGGACTHSWRQLFACRFLLGVGMGSKASVTPIMGAEVSPAHLRGSLVRLNVLSVMALESDIWCVVRRMVLTLEISIFLGFSSNLVVSHIGPLGWRFQTAAAFLPAIVLLSLILVCPESPRFLLKKGRYREAYRSLLQLRETPLQAARDLYYMNCQLQAEAMLISSNRGELRPGLELGQLNHQNGPGVTGSETSSNTESEDGGTPDNPPQAQGDSWWKRAWRGLVEFTKDLRIRGNPEDLDGFQREVQHTGYITRFAQLFRKKRIRRATVAAAVVMISQQLCGVGATLSFDASPRYDGS</sequence>
<dbReference type="PANTHER" id="PTHR48020:SF40">
    <property type="entry name" value="MAJOR FACILITATOR SUPERFAMILY (MFS) PROFILE DOMAIN-CONTAINING PROTEIN"/>
    <property type="match status" value="1"/>
</dbReference>
<dbReference type="SUPFAM" id="SSF103473">
    <property type="entry name" value="MFS general substrate transporter"/>
    <property type="match status" value="1"/>
</dbReference>
<dbReference type="GO" id="GO:0022857">
    <property type="term" value="F:transmembrane transporter activity"/>
    <property type="evidence" value="ECO:0007669"/>
    <property type="project" value="InterPro"/>
</dbReference>
<dbReference type="InterPro" id="IPR005828">
    <property type="entry name" value="MFS_sugar_transport-like"/>
</dbReference>
<evidence type="ECO:0000259" key="8">
    <source>
        <dbReference type="PROSITE" id="PS50850"/>
    </source>
</evidence>
<feature type="transmembrane region" description="Helical" evidence="7">
    <location>
        <begin position="464"/>
        <end position="486"/>
    </location>
</feature>
<evidence type="ECO:0000256" key="7">
    <source>
        <dbReference type="SAM" id="Phobius"/>
    </source>
</evidence>
<keyword evidence="2" id="KW-0813">Transport</keyword>
<accession>A0A9P8L3X0</accession>
<feature type="transmembrane region" description="Helical" evidence="7">
    <location>
        <begin position="266"/>
        <end position="287"/>
    </location>
</feature>
<protein>
    <recommendedName>
        <fullName evidence="8">Major facilitator superfamily (MFS) profile domain-containing protein</fullName>
    </recommendedName>
</protein>
<keyword evidence="4 7" id="KW-1133">Transmembrane helix</keyword>
<feature type="domain" description="Major facilitator superfamily (MFS) profile" evidence="8">
    <location>
        <begin position="106"/>
        <end position="495"/>
    </location>
</feature>
<dbReference type="PANTHER" id="PTHR48020">
    <property type="entry name" value="PROTON MYO-INOSITOL COTRANSPORTER"/>
    <property type="match status" value="1"/>
</dbReference>
<dbReference type="InterPro" id="IPR036259">
    <property type="entry name" value="MFS_trans_sf"/>
</dbReference>
<evidence type="ECO:0000313" key="9">
    <source>
        <dbReference type="EMBL" id="KAH0555842.1"/>
    </source>
</evidence>
<name>A0A9P8L3X0_9PEZI</name>
<keyword evidence="3 7" id="KW-0812">Transmembrane</keyword>
<dbReference type="Proteomes" id="UP000750711">
    <property type="component" value="Unassembled WGS sequence"/>
</dbReference>
<evidence type="ECO:0000256" key="6">
    <source>
        <dbReference type="SAM" id="MobiDB-lite"/>
    </source>
</evidence>
<feature type="transmembrane region" description="Helical" evidence="7">
    <location>
        <begin position="293"/>
        <end position="312"/>
    </location>
</feature>
<comment type="subcellular location">
    <subcellularLocation>
        <location evidence="1">Membrane</location>
        <topology evidence="1">Multi-pass membrane protein</topology>
    </subcellularLocation>
</comment>
<dbReference type="PROSITE" id="PS50850">
    <property type="entry name" value="MFS"/>
    <property type="match status" value="1"/>
</dbReference>
<feature type="transmembrane region" description="Helical" evidence="7">
    <location>
        <begin position="185"/>
        <end position="206"/>
    </location>
</feature>
<evidence type="ECO:0000256" key="1">
    <source>
        <dbReference type="ARBA" id="ARBA00004141"/>
    </source>
</evidence>
<evidence type="ECO:0000313" key="10">
    <source>
        <dbReference type="Proteomes" id="UP000750711"/>
    </source>
</evidence>
<dbReference type="InterPro" id="IPR050814">
    <property type="entry name" value="Myo-inositol_Transporter"/>
</dbReference>
<dbReference type="Gene3D" id="1.20.1250.20">
    <property type="entry name" value="MFS general substrate transporter like domains"/>
    <property type="match status" value="1"/>
</dbReference>
<feature type="transmembrane region" description="Helical" evidence="7">
    <location>
        <begin position="150"/>
        <end position="173"/>
    </location>
</feature>
<dbReference type="GO" id="GO:0016020">
    <property type="term" value="C:membrane"/>
    <property type="evidence" value="ECO:0007669"/>
    <property type="project" value="UniProtKB-SubCell"/>
</dbReference>
<feature type="region of interest" description="Disordered" evidence="6">
    <location>
        <begin position="372"/>
        <end position="410"/>
    </location>
</feature>
<organism evidence="9 10">
    <name type="scientific">Trichoglossum hirsutum</name>
    <dbReference type="NCBI Taxonomy" id="265104"/>
    <lineage>
        <taxon>Eukaryota</taxon>
        <taxon>Fungi</taxon>
        <taxon>Dikarya</taxon>
        <taxon>Ascomycota</taxon>
        <taxon>Pezizomycotina</taxon>
        <taxon>Geoglossomycetes</taxon>
        <taxon>Geoglossales</taxon>
        <taxon>Geoglossaceae</taxon>
        <taxon>Trichoglossum</taxon>
    </lineage>
</organism>
<evidence type="ECO:0000256" key="2">
    <source>
        <dbReference type="ARBA" id="ARBA00022448"/>
    </source>
</evidence>
<dbReference type="AlphaFoldDB" id="A0A9P8L3X0"/>
<proteinExistence type="predicted"/>
<dbReference type="InterPro" id="IPR020846">
    <property type="entry name" value="MFS_dom"/>
</dbReference>
<evidence type="ECO:0000256" key="4">
    <source>
        <dbReference type="ARBA" id="ARBA00022989"/>
    </source>
</evidence>
<reference evidence="9" key="1">
    <citation type="submission" date="2021-03" db="EMBL/GenBank/DDBJ databases">
        <title>Comparative genomics and phylogenomic investigation of the class Geoglossomycetes provide insights into ecological specialization and systematics.</title>
        <authorList>
            <person name="Melie T."/>
            <person name="Pirro S."/>
            <person name="Miller A.N."/>
            <person name="Quandt A."/>
        </authorList>
    </citation>
    <scope>NUCLEOTIDE SEQUENCE</scope>
    <source>
        <strain evidence="9">CAQ_001_2017</strain>
    </source>
</reference>
<keyword evidence="10" id="KW-1185">Reference proteome</keyword>
<dbReference type="Pfam" id="PF00083">
    <property type="entry name" value="Sugar_tr"/>
    <property type="match status" value="2"/>
</dbReference>
<evidence type="ECO:0000256" key="5">
    <source>
        <dbReference type="ARBA" id="ARBA00023136"/>
    </source>
</evidence>
<evidence type="ECO:0000256" key="3">
    <source>
        <dbReference type="ARBA" id="ARBA00022692"/>
    </source>
</evidence>